<dbReference type="CDD" id="cd05931">
    <property type="entry name" value="FAAL"/>
    <property type="match status" value="1"/>
</dbReference>
<dbReference type="InterPro" id="IPR025110">
    <property type="entry name" value="AMP-bd_C"/>
</dbReference>
<dbReference type="Gene3D" id="3.40.50.12780">
    <property type="entry name" value="N-terminal domain of ligase-like"/>
    <property type="match status" value="1"/>
</dbReference>
<dbReference type="Gene3D" id="3.40.47.10">
    <property type="match status" value="1"/>
</dbReference>
<dbReference type="KEGG" id="lcd:clem_05265"/>
<keyword evidence="11" id="KW-0012">Acyltransferase</keyword>
<dbReference type="GO" id="GO:0004315">
    <property type="term" value="F:3-oxoacyl-[acyl-carrier-protein] synthase activity"/>
    <property type="evidence" value="ECO:0007669"/>
    <property type="project" value="UniProtKB-EC"/>
</dbReference>
<dbReference type="UniPathway" id="UPA00094"/>
<evidence type="ECO:0000256" key="5">
    <source>
        <dbReference type="ARBA" id="ARBA00022679"/>
    </source>
</evidence>
<dbReference type="SUPFAM" id="SSF47336">
    <property type="entry name" value="ACP-like"/>
    <property type="match status" value="1"/>
</dbReference>
<dbReference type="PROSITE" id="PS50075">
    <property type="entry name" value="CARRIER"/>
    <property type="match status" value="1"/>
</dbReference>
<comment type="similarity">
    <text evidence="2">Belongs to the ATP-dependent AMP-binding enzyme family.</text>
</comment>
<protein>
    <submittedName>
        <fullName evidence="11">Phthiocerol/phenolphthiocerol synthesis polyketide synthase type I PpsA</fullName>
        <ecNumber evidence="11">2.3.1.41</ecNumber>
    </submittedName>
</protein>
<dbReference type="SMART" id="SM01294">
    <property type="entry name" value="PKS_PP_betabranch"/>
    <property type="match status" value="1"/>
</dbReference>
<dbReference type="Pfam" id="PF22621">
    <property type="entry name" value="CurL-like_PKS_C"/>
    <property type="match status" value="1"/>
</dbReference>
<reference evidence="12" key="1">
    <citation type="submission" date="2016-07" db="EMBL/GenBank/DDBJ databases">
        <authorList>
            <person name="Florea S."/>
            <person name="Webb J.S."/>
            <person name="Jaromczyk J."/>
            <person name="Schardl C.L."/>
        </authorList>
    </citation>
    <scope>NUCLEOTIDE SEQUENCE [LARGE SCALE GENOMIC DNA]</scope>
    <source>
        <strain evidence="12">CDC-D5610</strain>
    </source>
</reference>
<evidence type="ECO:0000259" key="10">
    <source>
        <dbReference type="PROSITE" id="PS52004"/>
    </source>
</evidence>
<evidence type="ECO:0000259" key="9">
    <source>
        <dbReference type="PROSITE" id="PS50075"/>
    </source>
</evidence>
<evidence type="ECO:0000313" key="12">
    <source>
        <dbReference type="Proteomes" id="UP000201728"/>
    </source>
</evidence>
<dbReference type="Pfam" id="PF23024">
    <property type="entry name" value="AMP-dom_DIP2-like"/>
    <property type="match status" value="1"/>
</dbReference>
<dbReference type="Pfam" id="PF00698">
    <property type="entry name" value="Acyl_transf_1"/>
    <property type="match status" value="1"/>
</dbReference>
<dbReference type="Gene3D" id="3.40.366.10">
    <property type="entry name" value="Malonyl-Coenzyme A Acyl Carrier Protein, domain 2"/>
    <property type="match status" value="1"/>
</dbReference>
<dbReference type="PROSITE" id="PS00606">
    <property type="entry name" value="KS3_1"/>
    <property type="match status" value="1"/>
</dbReference>
<accession>A0A222P1A0</accession>
<feature type="domain" description="Ketosynthase family 3 (KS3)" evidence="10">
    <location>
        <begin position="666"/>
        <end position="1093"/>
    </location>
</feature>
<organism evidence="11 12">
    <name type="scientific">Legionella clemsonensis</name>
    <dbReference type="NCBI Taxonomy" id="1867846"/>
    <lineage>
        <taxon>Bacteria</taxon>
        <taxon>Pseudomonadati</taxon>
        <taxon>Pseudomonadota</taxon>
        <taxon>Gammaproteobacteria</taxon>
        <taxon>Legionellales</taxon>
        <taxon>Legionellaceae</taxon>
        <taxon>Legionella</taxon>
    </lineage>
</organism>
<dbReference type="GO" id="GO:0006633">
    <property type="term" value="P:fatty acid biosynthetic process"/>
    <property type="evidence" value="ECO:0007669"/>
    <property type="project" value="UniProtKB-UniPathway"/>
</dbReference>
<dbReference type="SMART" id="SM00823">
    <property type="entry name" value="PKS_PP"/>
    <property type="match status" value="1"/>
</dbReference>
<dbReference type="FunFam" id="3.40.47.10:FF:000019">
    <property type="entry name" value="Polyketide synthase type I"/>
    <property type="match status" value="1"/>
</dbReference>
<dbReference type="GO" id="GO:0031177">
    <property type="term" value="F:phosphopantetheine binding"/>
    <property type="evidence" value="ECO:0007669"/>
    <property type="project" value="InterPro"/>
</dbReference>
<comment type="function">
    <text evidence="8">Involved in production of the polyketide antibiotic thailandamide.</text>
</comment>
<dbReference type="InterPro" id="IPR014043">
    <property type="entry name" value="Acyl_transferase_dom"/>
</dbReference>
<dbReference type="InterPro" id="IPR020841">
    <property type="entry name" value="PKS_Beta-ketoAc_synthase_dom"/>
</dbReference>
<dbReference type="GO" id="GO:0071766">
    <property type="term" value="P:Actinobacterium-type cell wall biogenesis"/>
    <property type="evidence" value="ECO:0007669"/>
    <property type="project" value="UniProtKB-ARBA"/>
</dbReference>
<comment type="pathway">
    <text evidence="1">Lipid metabolism; fatty acid biosynthesis.</text>
</comment>
<dbReference type="EMBL" id="CP016397">
    <property type="protein sequence ID" value="ASQ45609.1"/>
    <property type="molecule type" value="Genomic_DNA"/>
</dbReference>
<dbReference type="PROSITE" id="PS00455">
    <property type="entry name" value="AMP_BINDING"/>
    <property type="match status" value="1"/>
</dbReference>
<dbReference type="PANTHER" id="PTHR43775">
    <property type="entry name" value="FATTY ACID SYNTHASE"/>
    <property type="match status" value="1"/>
</dbReference>
<dbReference type="FunFam" id="3.40.50.12780:FF:000013">
    <property type="entry name" value="Long-chain-fatty-acid--AMP ligase FadD32"/>
    <property type="match status" value="1"/>
</dbReference>
<gene>
    <name evidence="11" type="primary">ppsA_1</name>
    <name evidence="11" type="ORF">clem_05265</name>
</gene>
<dbReference type="PROSITE" id="PS52004">
    <property type="entry name" value="KS3_2"/>
    <property type="match status" value="1"/>
</dbReference>
<evidence type="ECO:0000256" key="8">
    <source>
        <dbReference type="ARBA" id="ARBA00054155"/>
    </source>
</evidence>
<dbReference type="InterPro" id="IPR016039">
    <property type="entry name" value="Thiolase-like"/>
</dbReference>
<evidence type="ECO:0000256" key="7">
    <source>
        <dbReference type="ARBA" id="ARBA00023098"/>
    </source>
</evidence>
<dbReference type="GO" id="GO:0004312">
    <property type="term" value="F:fatty acid synthase activity"/>
    <property type="evidence" value="ECO:0007669"/>
    <property type="project" value="TreeGrafter"/>
</dbReference>
<dbReference type="SUPFAM" id="SSF53901">
    <property type="entry name" value="Thiolase-like"/>
    <property type="match status" value="1"/>
</dbReference>
<dbReference type="SUPFAM" id="SSF52151">
    <property type="entry name" value="FabD/lysophospholipase-like"/>
    <property type="match status" value="1"/>
</dbReference>
<dbReference type="Pfam" id="PF02801">
    <property type="entry name" value="Ketoacyl-synt_C"/>
    <property type="match status" value="1"/>
</dbReference>
<evidence type="ECO:0000256" key="1">
    <source>
        <dbReference type="ARBA" id="ARBA00005194"/>
    </source>
</evidence>
<name>A0A222P1A0_9GAMM</name>
<dbReference type="Pfam" id="PF00109">
    <property type="entry name" value="ketoacyl-synt"/>
    <property type="match status" value="1"/>
</dbReference>
<dbReference type="Pfam" id="PF00550">
    <property type="entry name" value="PP-binding"/>
    <property type="match status" value="1"/>
</dbReference>
<dbReference type="InterPro" id="IPR040097">
    <property type="entry name" value="FAAL/FAAC"/>
</dbReference>
<dbReference type="InterPro" id="IPR001227">
    <property type="entry name" value="Ac_transferase_dom_sf"/>
</dbReference>
<evidence type="ECO:0000256" key="4">
    <source>
        <dbReference type="ARBA" id="ARBA00022553"/>
    </source>
</evidence>
<dbReference type="InterPro" id="IPR036736">
    <property type="entry name" value="ACP-like_sf"/>
</dbReference>
<dbReference type="EC" id="2.3.1.41" evidence="11"/>
<dbReference type="Gene3D" id="3.30.300.30">
    <property type="match status" value="1"/>
</dbReference>
<dbReference type="Gene3D" id="1.10.1200.10">
    <property type="entry name" value="ACP-like"/>
    <property type="match status" value="1"/>
</dbReference>
<dbReference type="CDD" id="cd00833">
    <property type="entry name" value="PKS"/>
    <property type="match status" value="1"/>
</dbReference>
<dbReference type="InterPro" id="IPR020806">
    <property type="entry name" value="PKS_PP-bd"/>
</dbReference>
<sequence length="1282" mass="142156">MRIDDVNVTLLNFLKYRARTKPNHIAYTFLTDKDQSTLPNAELLQKVMQFASRLLLITSSGSRAVLLLQPSLDYIIAFLGCLMAGVVAVPAYPPSNTRHTHRLHSVIKDAQAELIITTLQTSEQYSFENLRLFLIDQPESVSVDEEKFPRLTQNQLAFLQYTSGSTGNPKGVMISHGNILANTKVITQLLKREAKRICSWLPPFHDMGLIGGILYPLTVDAHTILMPPVRFLRKPFLWLKTISDYKVDGSLAPNFAYELCINTITEEEKAQLDLSCWKTALNGAEPVNAKTLEKFSQAFGHCGFKLESCYPAYGMAETTLMVTGKKSGEKTRVLHVDRDTLKFHQVKIVDSSHPNKTSIVSCGRIDKAHDIKIINPETNEILRDYEIGEIIIAGPSVAQGYWNKPDITEQQFGFKLAGSGQQFLKTGDLGFLDEKGELFITGRLKDLMIIRGQNFYPQDLEAIVAEAHSQLIPSGAAAFTLEDEDKDDNELVIVQEVHRHAKCFDDIFSAILKRCSEEFSILPAQIVLIQQSTLPRTSSGKVQRNFCKQALLNQELKVIAQWFTGKENDSQHEFSEQGDDLQSWMKHWFASELKINEHQIKSTVNFVHYGIDSLKAVRFCAALEEKLNQTINPSLLWTYSTIEQLANYLLGNIAEKKHVQPQDYVFEPIAIVGMSCRFPGQADSPDAFWQLLEAGVDGITDVPGERWDINDYYDSRPATPGKMISRKGGFIANVDQFDAALFNISSSEAEAMDPQHRLLLELTWEALEYGGIAPLSLSDTNSGVFIGISSNDYSHLSSHLSLEEANGFYGLGNAHSAAAGRIAYFFGTRGQTLAVDTACSSSLVAVFNACQDLQTKDCDLAIAGGVNLILDPSLSISFSQAGMLSPDGKCQVFDANANGYVRGEGGGVIILKRLCDAERDGNRILAVIKSAVVNSDGHSNGITAPSPLAQRELIAKAIHSAGLTADAISYVETHGTGTRLGDPIEFNALKDVFATNSRENSLCIGSVKTNIGHLEAAAGIAGLIKTILMLQHKKIPANLHFKQVNPLIDLTTIPAQVPVHLESWKTSEHYPIRYAGISSFGFTGTNAHLILAEAPTLEKAPLVKTIERPIHILTLSAHSPEALNDQRHQLLRFIEQEKVFNLADFCHSLNTERSQLNYKLAVCCKTVEELKSQLETASSEPLTWYDFKKIAFLFTGMGSQYSQMGCELYHTHPLFKAEVDYCCQLVSNFLPESLQEIMFNPQKSGLLKETQYAQPALFILEYALAQLWMSWGLNQQLSLAIV</sequence>
<evidence type="ECO:0000256" key="3">
    <source>
        <dbReference type="ARBA" id="ARBA00022450"/>
    </source>
</evidence>
<keyword evidence="12" id="KW-1185">Reference proteome</keyword>
<dbReference type="InterPro" id="IPR014030">
    <property type="entry name" value="Ketoacyl_synth_N"/>
</dbReference>
<evidence type="ECO:0000256" key="2">
    <source>
        <dbReference type="ARBA" id="ARBA00006432"/>
    </source>
</evidence>
<keyword evidence="6" id="KW-0276">Fatty acid metabolism</keyword>
<evidence type="ECO:0000313" key="11">
    <source>
        <dbReference type="EMBL" id="ASQ45609.1"/>
    </source>
</evidence>
<dbReference type="InterPro" id="IPR000873">
    <property type="entry name" value="AMP-dep_synth/lig_dom"/>
</dbReference>
<proteinExistence type="inferred from homology"/>
<keyword evidence="3" id="KW-0596">Phosphopantetheine</keyword>
<dbReference type="InterPro" id="IPR009081">
    <property type="entry name" value="PP-bd_ACP"/>
</dbReference>
<dbReference type="SMART" id="SM00825">
    <property type="entry name" value="PKS_KS"/>
    <property type="match status" value="1"/>
</dbReference>
<keyword evidence="5 11" id="KW-0808">Transferase</keyword>
<evidence type="ECO:0000256" key="6">
    <source>
        <dbReference type="ARBA" id="ARBA00022832"/>
    </source>
</evidence>
<keyword evidence="4" id="KW-0597">Phosphoprotein</keyword>
<dbReference type="Proteomes" id="UP000201728">
    <property type="component" value="Chromosome"/>
</dbReference>
<dbReference type="PANTHER" id="PTHR43775:SF37">
    <property type="entry name" value="SI:DKEY-61P9.11"/>
    <property type="match status" value="1"/>
</dbReference>
<dbReference type="InterPro" id="IPR045851">
    <property type="entry name" value="AMP-bd_C_sf"/>
</dbReference>
<dbReference type="InterPro" id="IPR050091">
    <property type="entry name" value="PKS_NRPS_Biosynth_Enz"/>
</dbReference>
<dbReference type="InterPro" id="IPR020845">
    <property type="entry name" value="AMP-binding_CS"/>
</dbReference>
<dbReference type="OrthoDB" id="9778690at2"/>
<dbReference type="Pfam" id="PF00501">
    <property type="entry name" value="AMP-binding"/>
    <property type="match status" value="1"/>
</dbReference>
<dbReference type="Gene3D" id="3.30.70.3290">
    <property type="match status" value="1"/>
</dbReference>
<dbReference type="InterPro" id="IPR014031">
    <property type="entry name" value="Ketoacyl_synth_C"/>
</dbReference>
<feature type="domain" description="Carrier" evidence="9">
    <location>
        <begin position="576"/>
        <end position="653"/>
    </location>
</feature>
<dbReference type="InterPro" id="IPR042099">
    <property type="entry name" value="ANL_N_sf"/>
</dbReference>
<dbReference type="InterPro" id="IPR016035">
    <property type="entry name" value="Acyl_Trfase/lysoPLipase"/>
</dbReference>
<dbReference type="SUPFAM" id="SSF56801">
    <property type="entry name" value="Acetyl-CoA synthetase-like"/>
    <property type="match status" value="1"/>
</dbReference>
<dbReference type="InterPro" id="IPR018201">
    <property type="entry name" value="Ketoacyl_synth_AS"/>
</dbReference>
<keyword evidence="7" id="KW-0443">Lipid metabolism</keyword>